<dbReference type="Proteomes" id="UP000235388">
    <property type="component" value="Unassembled WGS sequence"/>
</dbReference>
<gene>
    <name evidence="2" type="ORF">PCANC_06893</name>
</gene>
<accession>A0A2N5VGV9</accession>
<evidence type="ECO:0000256" key="1">
    <source>
        <dbReference type="SAM" id="Phobius"/>
    </source>
</evidence>
<dbReference type="EMBL" id="PGCJ01000097">
    <property type="protein sequence ID" value="PLW49224.1"/>
    <property type="molecule type" value="Genomic_DNA"/>
</dbReference>
<keyword evidence="1" id="KW-0812">Transmembrane</keyword>
<reference evidence="2 3" key="1">
    <citation type="submission" date="2017-11" db="EMBL/GenBank/DDBJ databases">
        <title>De novo assembly and phasing of dikaryotic genomes from two isolates of Puccinia coronata f. sp. avenae, the causal agent of oat crown rust.</title>
        <authorList>
            <person name="Miller M.E."/>
            <person name="Zhang Y."/>
            <person name="Omidvar V."/>
            <person name="Sperschneider J."/>
            <person name="Schwessinger B."/>
            <person name="Raley C."/>
            <person name="Palmer J.M."/>
            <person name="Garnica D."/>
            <person name="Upadhyaya N."/>
            <person name="Rathjen J."/>
            <person name="Taylor J.M."/>
            <person name="Park R.F."/>
            <person name="Dodds P.N."/>
            <person name="Hirsch C.D."/>
            <person name="Kianian S.F."/>
            <person name="Figueroa M."/>
        </authorList>
    </citation>
    <scope>NUCLEOTIDE SEQUENCE [LARGE SCALE GENOMIC DNA]</scope>
    <source>
        <strain evidence="2">12NC29</strain>
    </source>
</reference>
<name>A0A2N5VGV9_9BASI</name>
<sequence>MPLDAALGFSVLAALGRLILAALGSILLAALGSILLAALRSVYSLLPETTRHAASAGSEMHTKGLLGLFRDILVAKGSKAFCGESSSGLFPAHQQHGHHQATYCATPHRANWTFYFSTLRLNTSSYREDKLLVAFADSKNRLKFLDLVIIKKVADHVKFLTSSTISKRKTRSTIPISPSPTMVTSFLSAPALEPSSRMLLHAMETPSTFKLQKFHCSHLFYLPCFVGWQLHSQNTFPFQRGRNTVLQ</sequence>
<protein>
    <submittedName>
        <fullName evidence="2">Uncharacterized protein</fullName>
    </submittedName>
</protein>
<keyword evidence="3" id="KW-1185">Reference proteome</keyword>
<organism evidence="2 3">
    <name type="scientific">Puccinia coronata f. sp. avenae</name>
    <dbReference type="NCBI Taxonomy" id="200324"/>
    <lineage>
        <taxon>Eukaryota</taxon>
        <taxon>Fungi</taxon>
        <taxon>Dikarya</taxon>
        <taxon>Basidiomycota</taxon>
        <taxon>Pucciniomycotina</taxon>
        <taxon>Pucciniomycetes</taxon>
        <taxon>Pucciniales</taxon>
        <taxon>Pucciniaceae</taxon>
        <taxon>Puccinia</taxon>
    </lineage>
</organism>
<keyword evidence="1" id="KW-1133">Transmembrane helix</keyword>
<evidence type="ECO:0000313" key="2">
    <source>
        <dbReference type="EMBL" id="PLW49224.1"/>
    </source>
</evidence>
<keyword evidence="1" id="KW-0472">Membrane</keyword>
<feature type="transmembrane region" description="Helical" evidence="1">
    <location>
        <begin position="6"/>
        <end position="39"/>
    </location>
</feature>
<evidence type="ECO:0000313" key="3">
    <source>
        <dbReference type="Proteomes" id="UP000235388"/>
    </source>
</evidence>
<proteinExistence type="predicted"/>
<comment type="caution">
    <text evidence="2">The sequence shown here is derived from an EMBL/GenBank/DDBJ whole genome shotgun (WGS) entry which is preliminary data.</text>
</comment>
<dbReference type="AlphaFoldDB" id="A0A2N5VGV9"/>